<sequence>MNEYACYDSRLAAEALAVSFGVQLDRRNFKCKLLYYEYSRKRLLDHAQEKNISQTNKQRTSTSNNILKFCRQRRACLIMSVSYSILIQYLTCPSLIKKTAENEVFRVGDLFDLLDLSLTLRAWDFHSALPVNETTNLLTQCKSIQEAHIEIQNRLFRLRHKASKNQPQ</sequence>
<keyword evidence="2" id="KW-1185">Reference proteome</keyword>
<accession>A0A1A9ZDU2</accession>
<protein>
    <submittedName>
        <fullName evidence="1">Uncharacterized protein</fullName>
    </submittedName>
</protein>
<dbReference type="Proteomes" id="UP000092445">
    <property type="component" value="Unassembled WGS sequence"/>
</dbReference>
<reference evidence="1" key="2">
    <citation type="submission" date="2020-05" db="UniProtKB">
        <authorList>
            <consortium name="EnsemblMetazoa"/>
        </authorList>
    </citation>
    <scope>IDENTIFICATION</scope>
    <source>
        <strain evidence="1">IAEA</strain>
    </source>
</reference>
<dbReference type="VEuPathDB" id="VectorBase:GPAI011649"/>
<proteinExistence type="predicted"/>
<reference evidence="2" key="1">
    <citation type="submission" date="2014-03" db="EMBL/GenBank/DDBJ databases">
        <authorList>
            <person name="Aksoy S."/>
            <person name="Warren W."/>
            <person name="Wilson R.K."/>
        </authorList>
    </citation>
    <scope>NUCLEOTIDE SEQUENCE [LARGE SCALE GENOMIC DNA]</scope>
    <source>
        <strain evidence="2">IAEA</strain>
    </source>
</reference>
<name>A0A1A9ZDU2_GLOPL</name>
<evidence type="ECO:0000313" key="1">
    <source>
        <dbReference type="EnsemblMetazoa" id="GPAI011649-PA"/>
    </source>
</evidence>
<organism evidence="1 2">
    <name type="scientific">Glossina pallidipes</name>
    <name type="common">Tsetse fly</name>
    <dbReference type="NCBI Taxonomy" id="7398"/>
    <lineage>
        <taxon>Eukaryota</taxon>
        <taxon>Metazoa</taxon>
        <taxon>Ecdysozoa</taxon>
        <taxon>Arthropoda</taxon>
        <taxon>Hexapoda</taxon>
        <taxon>Insecta</taxon>
        <taxon>Pterygota</taxon>
        <taxon>Neoptera</taxon>
        <taxon>Endopterygota</taxon>
        <taxon>Diptera</taxon>
        <taxon>Brachycera</taxon>
        <taxon>Muscomorpha</taxon>
        <taxon>Hippoboscoidea</taxon>
        <taxon>Glossinidae</taxon>
        <taxon>Glossina</taxon>
    </lineage>
</organism>
<evidence type="ECO:0000313" key="2">
    <source>
        <dbReference type="Proteomes" id="UP000092445"/>
    </source>
</evidence>
<dbReference type="AlphaFoldDB" id="A0A1A9ZDU2"/>
<dbReference type="EnsemblMetazoa" id="GPAI011649-RA">
    <property type="protein sequence ID" value="GPAI011649-PA"/>
    <property type="gene ID" value="GPAI011649"/>
</dbReference>